<feature type="non-terminal residue" evidence="1">
    <location>
        <position position="1"/>
    </location>
</feature>
<gene>
    <name evidence="1" type="ORF">LEA_10939</name>
</gene>
<dbReference type="EMBL" id="AJWY01007365">
    <property type="protein sequence ID" value="EKC64214.1"/>
    <property type="molecule type" value="Genomic_DNA"/>
</dbReference>
<evidence type="ECO:0000313" key="1">
    <source>
        <dbReference type="EMBL" id="EKC64214.1"/>
    </source>
</evidence>
<accession>K1T9L1</accession>
<dbReference type="InterPro" id="IPR020256">
    <property type="entry name" value="Spore_coat_CotJA"/>
</dbReference>
<dbReference type="Pfam" id="PF11007">
    <property type="entry name" value="CotJA"/>
    <property type="match status" value="1"/>
</dbReference>
<evidence type="ECO:0008006" key="2">
    <source>
        <dbReference type="Google" id="ProtNLM"/>
    </source>
</evidence>
<name>K1T9L1_9ZZZZ</name>
<dbReference type="AlphaFoldDB" id="K1T9L1"/>
<proteinExistence type="predicted"/>
<reference evidence="1" key="1">
    <citation type="journal article" date="2013" name="Environ. Microbiol.">
        <title>Microbiota from the distal guts of lean and obese adolescents exhibit partial functional redundancy besides clear differences in community structure.</title>
        <authorList>
            <person name="Ferrer M."/>
            <person name="Ruiz A."/>
            <person name="Lanza F."/>
            <person name="Haange S.B."/>
            <person name="Oberbach A."/>
            <person name="Till H."/>
            <person name="Bargiela R."/>
            <person name="Campoy C."/>
            <person name="Segura M.T."/>
            <person name="Richter M."/>
            <person name="von Bergen M."/>
            <person name="Seifert J."/>
            <person name="Suarez A."/>
        </authorList>
    </citation>
    <scope>NUCLEOTIDE SEQUENCE</scope>
</reference>
<organism evidence="1">
    <name type="scientific">human gut metagenome</name>
    <dbReference type="NCBI Taxonomy" id="408170"/>
    <lineage>
        <taxon>unclassified sequences</taxon>
        <taxon>metagenomes</taxon>
        <taxon>organismal metagenomes</taxon>
    </lineage>
</organism>
<protein>
    <recommendedName>
        <fullName evidence="2">Spore coat associated protein JA (CotJA)</fullName>
    </recommendedName>
</protein>
<sequence>KSLKAESADNCCPMKTASEYLGVSPFPENTVTTMAYVPFQTDTTMYDVETGYKNGTVFSDLNKPFLGGRCI</sequence>
<comment type="caution">
    <text evidence="1">The sequence shown here is derived from an EMBL/GenBank/DDBJ whole genome shotgun (WGS) entry which is preliminary data.</text>
</comment>